<evidence type="ECO:0000313" key="3">
    <source>
        <dbReference type="Proteomes" id="UP001266305"/>
    </source>
</evidence>
<evidence type="ECO:0000313" key="2">
    <source>
        <dbReference type="EMBL" id="KAK2115096.1"/>
    </source>
</evidence>
<feature type="region of interest" description="Disordered" evidence="1">
    <location>
        <begin position="34"/>
        <end position="56"/>
    </location>
</feature>
<dbReference type="Gene3D" id="3.30.70.330">
    <property type="match status" value="1"/>
</dbReference>
<name>A0ABQ9W0D6_SAGOE</name>
<sequence>MDGIVSDIAAGTKWGSDELFSTCVTNGPFIMSSNSASAANGNDSKKFEGSSRSASGKNQAFIEMNMEGATNTMVSYYTSMTPVLCGQPIYIQISNHKELKTDSSP</sequence>
<dbReference type="InterPro" id="IPR012677">
    <property type="entry name" value="Nucleotide-bd_a/b_plait_sf"/>
</dbReference>
<comment type="caution">
    <text evidence="2">The sequence shown here is derived from an EMBL/GenBank/DDBJ whole genome shotgun (WGS) entry which is preliminary data.</text>
</comment>
<protein>
    <submittedName>
        <fullName evidence="2">Polypyrimidine tract-binding protein 1</fullName>
    </submittedName>
</protein>
<organism evidence="2 3">
    <name type="scientific">Saguinus oedipus</name>
    <name type="common">Cotton-top tamarin</name>
    <name type="synonym">Oedipomidas oedipus</name>
    <dbReference type="NCBI Taxonomy" id="9490"/>
    <lineage>
        <taxon>Eukaryota</taxon>
        <taxon>Metazoa</taxon>
        <taxon>Chordata</taxon>
        <taxon>Craniata</taxon>
        <taxon>Vertebrata</taxon>
        <taxon>Euteleostomi</taxon>
        <taxon>Mammalia</taxon>
        <taxon>Eutheria</taxon>
        <taxon>Euarchontoglires</taxon>
        <taxon>Primates</taxon>
        <taxon>Haplorrhini</taxon>
        <taxon>Platyrrhini</taxon>
        <taxon>Cebidae</taxon>
        <taxon>Callitrichinae</taxon>
        <taxon>Saguinus</taxon>
    </lineage>
</organism>
<proteinExistence type="predicted"/>
<dbReference type="PANTHER" id="PTHR15592">
    <property type="entry name" value="MATRIN 3/NUCLEAR PROTEIN 220-RELATED"/>
    <property type="match status" value="1"/>
</dbReference>
<gene>
    <name evidence="2" type="primary">PTBP1_3</name>
    <name evidence="2" type="ORF">P7K49_005722</name>
</gene>
<keyword evidence="3" id="KW-1185">Reference proteome</keyword>
<dbReference type="EMBL" id="JASSZA010000003">
    <property type="protein sequence ID" value="KAK2115096.1"/>
    <property type="molecule type" value="Genomic_DNA"/>
</dbReference>
<accession>A0ABQ9W0D6</accession>
<dbReference type="Proteomes" id="UP001266305">
    <property type="component" value="Unassembled WGS sequence"/>
</dbReference>
<evidence type="ECO:0000256" key="1">
    <source>
        <dbReference type="SAM" id="MobiDB-lite"/>
    </source>
</evidence>
<reference evidence="2 3" key="1">
    <citation type="submission" date="2023-05" db="EMBL/GenBank/DDBJ databases">
        <title>B98-5 Cell Line De Novo Hybrid Assembly: An Optical Mapping Approach.</title>
        <authorList>
            <person name="Kananen K."/>
            <person name="Auerbach J.A."/>
            <person name="Kautto E."/>
            <person name="Blachly J.S."/>
        </authorList>
    </citation>
    <scope>NUCLEOTIDE SEQUENCE [LARGE SCALE GENOMIC DNA]</scope>
    <source>
        <strain evidence="2">B95-8</strain>
        <tissue evidence="2">Cell line</tissue>
    </source>
</reference>
<dbReference type="InterPro" id="IPR035979">
    <property type="entry name" value="RBD_domain_sf"/>
</dbReference>
<dbReference type="SUPFAM" id="SSF54928">
    <property type="entry name" value="RNA-binding domain, RBD"/>
    <property type="match status" value="1"/>
</dbReference>